<keyword evidence="5" id="KW-1185">Reference proteome</keyword>
<organism evidence="2 4">
    <name type="scientific">Acidipropionibacterium acidipropionici</name>
    <dbReference type="NCBI Taxonomy" id="1748"/>
    <lineage>
        <taxon>Bacteria</taxon>
        <taxon>Bacillati</taxon>
        <taxon>Actinomycetota</taxon>
        <taxon>Actinomycetes</taxon>
        <taxon>Propionibacteriales</taxon>
        <taxon>Propionibacteriaceae</taxon>
        <taxon>Acidipropionibacterium</taxon>
    </lineage>
</organism>
<dbReference type="Proteomes" id="UP000178666">
    <property type="component" value="Chromosome"/>
</dbReference>
<evidence type="ECO:0000313" key="3">
    <source>
        <dbReference type="EMBL" id="AOZ46118.1"/>
    </source>
</evidence>
<evidence type="ECO:0000313" key="5">
    <source>
        <dbReference type="Proteomes" id="UP000178666"/>
    </source>
</evidence>
<gene>
    <name evidence="3" type="ORF">A8L58_04650</name>
    <name evidence="2" type="ORF">AXH35_03185</name>
</gene>
<reference evidence="2 4" key="2">
    <citation type="submission" date="2016-02" db="EMBL/GenBank/DDBJ databases">
        <title>Complete Genome Sequence of Propionibacterium acidipropionici ATCC 55737.</title>
        <authorList>
            <person name="Luna Flores C.H."/>
            <person name="Nielsen L.K."/>
            <person name="Marcellin E."/>
        </authorList>
    </citation>
    <scope>NUCLEOTIDE SEQUENCE [LARGE SCALE GENOMIC DNA]</scope>
    <source>
        <strain evidence="2 4">ATCC 55737</strain>
    </source>
</reference>
<accession>A0AAC9AMW0</accession>
<protein>
    <submittedName>
        <fullName evidence="2">Uncharacterized protein</fullName>
    </submittedName>
</protein>
<dbReference type="RefSeq" id="WP_062819045.1">
    <property type="nucleotide sequence ID" value="NZ_CP014352.1"/>
</dbReference>
<dbReference type="AlphaFoldDB" id="A0AAC9AMW0"/>
<feature type="compositionally biased region" description="Basic and acidic residues" evidence="1">
    <location>
        <begin position="197"/>
        <end position="209"/>
    </location>
</feature>
<dbReference type="EMBL" id="CP015970">
    <property type="protein sequence ID" value="AOZ46118.1"/>
    <property type="molecule type" value="Genomic_DNA"/>
</dbReference>
<dbReference type="Proteomes" id="UP000075221">
    <property type="component" value="Chromosome"/>
</dbReference>
<sequence>MTAITDILLTHYLTLNADDETGGWHATCSCGADLGCCEDTGEGQKIQAAHVAHLIDPDDREYTPGQRREADRAMAAMSLGGQVRFFDREGRDLGSLLLHADRRALEDRAQIQGFGTGHVDHAGESELIEFLSDPSDGVFVQCLAGDTNLVRLTKTNSLDLTIGSGDADRRHGRTLESRQCLLHFERVQRGYQGDGETVSHADGVPHDDSSTGDGPAATGPTDSVEVTARRGDDSDPGELGELAEAWRDVVTDYAAGRLHITVSSIDADTHWCRLHRLMQAHTKEAES</sequence>
<evidence type="ECO:0000313" key="2">
    <source>
        <dbReference type="EMBL" id="AMS04629.1"/>
    </source>
</evidence>
<reference evidence="3 5" key="1">
    <citation type="journal article" date="2016" name="Plant Dis.">
        <title>Improved production of propionic acid using genome shuffling.</title>
        <authorList>
            <person name="Luna-Flores C.H."/>
            <person name="Palfreyman R.W."/>
            <person name="Kromer J.O."/>
            <person name="Nielsen L.K."/>
            <person name="Marcellin E."/>
        </authorList>
    </citation>
    <scope>NUCLEOTIDE SEQUENCE [LARGE SCALE GENOMIC DNA]</scope>
    <source>
        <strain evidence="3 5">F3E8</strain>
    </source>
</reference>
<evidence type="ECO:0000313" key="4">
    <source>
        <dbReference type="Proteomes" id="UP000075221"/>
    </source>
</evidence>
<dbReference type="EMBL" id="CP014352">
    <property type="protein sequence ID" value="AMS04629.1"/>
    <property type="molecule type" value="Genomic_DNA"/>
</dbReference>
<evidence type="ECO:0000256" key="1">
    <source>
        <dbReference type="SAM" id="MobiDB-lite"/>
    </source>
</evidence>
<name>A0AAC9AMW0_9ACTN</name>
<feature type="region of interest" description="Disordered" evidence="1">
    <location>
        <begin position="193"/>
        <end position="239"/>
    </location>
</feature>
<proteinExistence type="predicted"/>